<protein>
    <submittedName>
        <fullName evidence="2">Uncharacterized protein</fullName>
    </submittedName>
</protein>
<evidence type="ECO:0000256" key="1">
    <source>
        <dbReference type="SAM" id="MobiDB-lite"/>
    </source>
</evidence>
<name>A0A124HV46_9ACTN</name>
<proteinExistence type="predicted"/>
<accession>A0A124HV46</accession>
<comment type="caution">
    <text evidence="2">The sequence shown here is derived from an EMBL/GenBank/DDBJ whole genome shotgun (WGS) entry which is preliminary data.</text>
</comment>
<evidence type="ECO:0000313" key="3">
    <source>
        <dbReference type="Proteomes" id="UP000053669"/>
    </source>
</evidence>
<organism evidence="2 3">
    <name type="scientific">Streptomyces canus</name>
    <dbReference type="NCBI Taxonomy" id="58343"/>
    <lineage>
        <taxon>Bacteria</taxon>
        <taxon>Bacillati</taxon>
        <taxon>Actinomycetota</taxon>
        <taxon>Actinomycetes</taxon>
        <taxon>Kitasatosporales</taxon>
        <taxon>Streptomycetaceae</taxon>
        <taxon>Streptomyces</taxon>
        <taxon>Streptomyces aurantiacus group</taxon>
    </lineage>
</organism>
<reference evidence="2 3" key="1">
    <citation type="submission" date="2015-10" db="EMBL/GenBank/DDBJ databases">
        <title>Draft genome sequence of Streptomyces canus DSM 40017, type strain for the species Streptomyces canus.</title>
        <authorList>
            <person name="Ruckert C."/>
            <person name="Winkler A."/>
            <person name="Kalinowski J."/>
            <person name="Kampfer P."/>
            <person name="Glaeser S."/>
        </authorList>
    </citation>
    <scope>NUCLEOTIDE SEQUENCE [LARGE SCALE GENOMIC DNA]</scope>
    <source>
        <strain evidence="2 3">DSM 40017</strain>
    </source>
</reference>
<dbReference type="AlphaFoldDB" id="A0A124HV46"/>
<dbReference type="EMBL" id="LMWU01000077">
    <property type="protein sequence ID" value="KUN57208.1"/>
    <property type="molecule type" value="Genomic_DNA"/>
</dbReference>
<evidence type="ECO:0000313" key="2">
    <source>
        <dbReference type="EMBL" id="KUN57208.1"/>
    </source>
</evidence>
<dbReference type="Proteomes" id="UP000053669">
    <property type="component" value="Unassembled WGS sequence"/>
</dbReference>
<gene>
    <name evidence="2" type="ORF">AQJ46_48425</name>
</gene>
<feature type="region of interest" description="Disordered" evidence="1">
    <location>
        <begin position="1"/>
        <end position="25"/>
    </location>
</feature>
<sequence>MTDSPSKPTASLAASSTSPSTAISRSDSARCRSRIFSRPSFTFFVIDPMRLHSIVTSSSRARTFAMCNRLASSAHRFTMPTLDISAASSTFACPAKCSTFPGGTP</sequence>